<gene>
    <name evidence="2" type="ORF">WJX81_001580</name>
</gene>
<dbReference type="AlphaFoldDB" id="A0AAW1RXV4"/>
<dbReference type="InterPro" id="IPR014876">
    <property type="entry name" value="DEK_C"/>
</dbReference>
<evidence type="ECO:0000313" key="3">
    <source>
        <dbReference type="Proteomes" id="UP001445335"/>
    </source>
</evidence>
<dbReference type="Pfam" id="PF08766">
    <property type="entry name" value="DEK_C"/>
    <property type="match status" value="1"/>
</dbReference>
<evidence type="ECO:0000259" key="1">
    <source>
        <dbReference type="Pfam" id="PF08766"/>
    </source>
</evidence>
<dbReference type="Proteomes" id="UP001445335">
    <property type="component" value="Unassembled WGS sequence"/>
</dbReference>
<comment type="caution">
    <text evidence="2">The sequence shown here is derived from an EMBL/GenBank/DDBJ whole genome shotgun (WGS) entry which is preliminary data.</text>
</comment>
<accession>A0AAW1RXV4</accession>
<name>A0AAW1RXV4_9CHLO</name>
<proteinExistence type="predicted"/>
<evidence type="ECO:0000313" key="2">
    <source>
        <dbReference type="EMBL" id="KAK9838475.1"/>
    </source>
</evidence>
<feature type="domain" description="DEK-C" evidence="1">
    <location>
        <begin position="133"/>
        <end position="183"/>
    </location>
</feature>
<organism evidence="2 3">
    <name type="scientific">Elliptochloris bilobata</name>
    <dbReference type="NCBI Taxonomy" id="381761"/>
    <lineage>
        <taxon>Eukaryota</taxon>
        <taxon>Viridiplantae</taxon>
        <taxon>Chlorophyta</taxon>
        <taxon>core chlorophytes</taxon>
        <taxon>Trebouxiophyceae</taxon>
        <taxon>Trebouxiophyceae incertae sedis</taxon>
        <taxon>Elliptochloris clade</taxon>
        <taxon>Elliptochloris</taxon>
    </lineage>
</organism>
<reference evidence="2 3" key="1">
    <citation type="journal article" date="2024" name="Nat. Commun.">
        <title>Phylogenomics reveals the evolutionary origins of lichenization in chlorophyte algae.</title>
        <authorList>
            <person name="Puginier C."/>
            <person name="Libourel C."/>
            <person name="Otte J."/>
            <person name="Skaloud P."/>
            <person name="Haon M."/>
            <person name="Grisel S."/>
            <person name="Petersen M."/>
            <person name="Berrin J.G."/>
            <person name="Delaux P.M."/>
            <person name="Dal Grande F."/>
            <person name="Keller J."/>
        </authorList>
    </citation>
    <scope>NUCLEOTIDE SEQUENCE [LARGE SCALE GENOMIC DNA]</scope>
    <source>
        <strain evidence="2 3">SAG 245.80</strain>
    </source>
</reference>
<dbReference type="EMBL" id="JALJOU010000018">
    <property type="protein sequence ID" value="KAK9838475.1"/>
    <property type="molecule type" value="Genomic_DNA"/>
</dbReference>
<keyword evidence="3" id="KW-1185">Reference proteome</keyword>
<sequence>MRKDTGRRSWLDTVGYSQGWLGRQEDASNYGVQQLKGGNLVTGLTYDELIDARPHWQPCVPLVTASAAGKLKAAAPKAGGQPHGGAAEPSQEAWECVQLLTDGEGQQRACGYVNRFTPHECAACGAARWDGPDGQLRARLAAVLQTADLSATTMRQVMRRLEAEGGGLQAALPKETVKAEIDAGLLAMAERPGDFAGAAASEWGGANNEAEAWSVSVDEELATDFASLGSDTEESLLGDALRRKQRLAGRTGGGAGGNLLFGLSAPLSPDSGAPLITGRRGPALPLPADAARVRARVRPLPPATRAALQQAPLDQDLADTWLVALPLQKLRMDLAASGAHAAPAGAPKPRAGALLPAARVLVRFAGVAGEWDSGARRARMDTGPLAGVWATRSDLRAAHGASWDAARVLTDSGEPGLRIREWEVQRPCLLRLGAPDVLYSKAERLSELYAHSA</sequence>
<protein>
    <recommendedName>
        <fullName evidence="1">DEK-C domain-containing protein</fullName>
    </recommendedName>
</protein>